<dbReference type="PANTHER" id="PTHR11067:SF9">
    <property type="entry name" value="INOSINE TRIPHOSPHATE PYROPHOSPHATASE"/>
    <property type="match status" value="1"/>
</dbReference>
<dbReference type="GO" id="GO:0047429">
    <property type="term" value="F:nucleoside triphosphate diphosphatase activity"/>
    <property type="evidence" value="ECO:0007669"/>
    <property type="project" value="InterPro"/>
</dbReference>
<dbReference type="EMBL" id="WSZI01000013">
    <property type="protein sequence ID" value="MWN21218.1"/>
    <property type="molecule type" value="Genomic_DNA"/>
</dbReference>
<comment type="caution">
    <text evidence="3">The sequence shown here is derived from an EMBL/GenBank/DDBJ whole genome shotgun (WGS) entry which is preliminary data.</text>
</comment>
<dbReference type="PANTHER" id="PTHR11067">
    <property type="entry name" value="INOSINE TRIPHOSPHATE PYROPHOSPHATASE/HAM1 PROTEIN"/>
    <property type="match status" value="1"/>
</dbReference>
<gene>
    <name evidence="3" type="ORF">GQS40_05975</name>
</gene>
<dbReference type="SUPFAM" id="SSF52972">
    <property type="entry name" value="ITPase-like"/>
    <property type="match status" value="1"/>
</dbReference>
<dbReference type="CDD" id="cd00515">
    <property type="entry name" value="HAM1"/>
    <property type="match status" value="1"/>
</dbReference>
<dbReference type="Pfam" id="PF01725">
    <property type="entry name" value="Ham1p_like"/>
    <property type="match status" value="1"/>
</dbReference>
<dbReference type="AlphaFoldDB" id="A0A6L7AAV8"/>
<evidence type="ECO:0000313" key="4">
    <source>
        <dbReference type="Proteomes" id="UP000478636"/>
    </source>
</evidence>
<protein>
    <submittedName>
        <fullName evidence="3">Non-canonical purine NTP pyrophosphatase</fullName>
    </submittedName>
</protein>
<accession>A0A6L7AAV8</accession>
<sequence>MINRLVIASNNSAKTREIVAVFATFGMTAVNYRELMPEKTFPAETTDDQFENALVKARFIQQFLPDEFILADDTGAFFAAFPDKFGLTIARDFKAMGFQSMQEEDDYLLGLYEPGMDRGAYLAALFVLLTPTGAVYQSTGRGGVTLALAPRGTYSAGFDTLFETENGLTLAEMPMAERVHYSHRGRAAKQLLEKIGHAF</sequence>
<comment type="similarity">
    <text evidence="1">Belongs to the HAM1 NTPase family.</text>
</comment>
<keyword evidence="2" id="KW-0378">Hydrolase</keyword>
<dbReference type="RefSeq" id="WP_216802498.1">
    <property type="nucleotide sequence ID" value="NZ_DAITWI010000001.1"/>
</dbReference>
<dbReference type="InterPro" id="IPR002637">
    <property type="entry name" value="RdgB/HAM1"/>
</dbReference>
<dbReference type="GO" id="GO:0005737">
    <property type="term" value="C:cytoplasm"/>
    <property type="evidence" value="ECO:0007669"/>
    <property type="project" value="TreeGrafter"/>
</dbReference>
<evidence type="ECO:0000256" key="2">
    <source>
        <dbReference type="ARBA" id="ARBA00022801"/>
    </source>
</evidence>
<dbReference type="InterPro" id="IPR029001">
    <property type="entry name" value="ITPase-like_fam"/>
</dbReference>
<dbReference type="Proteomes" id="UP000478636">
    <property type="component" value="Unassembled WGS sequence"/>
</dbReference>
<dbReference type="GO" id="GO:0009143">
    <property type="term" value="P:nucleoside triphosphate catabolic process"/>
    <property type="evidence" value="ECO:0007669"/>
    <property type="project" value="InterPro"/>
</dbReference>
<evidence type="ECO:0000313" key="3">
    <source>
        <dbReference type="EMBL" id="MWN21218.1"/>
    </source>
</evidence>
<organism evidence="3 4">
    <name type="scientific">Leuconostoc lactis</name>
    <dbReference type="NCBI Taxonomy" id="1246"/>
    <lineage>
        <taxon>Bacteria</taxon>
        <taxon>Bacillati</taxon>
        <taxon>Bacillota</taxon>
        <taxon>Bacilli</taxon>
        <taxon>Lactobacillales</taxon>
        <taxon>Lactobacillaceae</taxon>
        <taxon>Leuconostoc</taxon>
    </lineage>
</organism>
<proteinExistence type="inferred from homology"/>
<reference evidence="3 4" key="1">
    <citation type="submission" date="2019-12" db="EMBL/GenBank/DDBJ databases">
        <title>Complete genome sequence of Leuconostoc lactis strain AVN1 provides insights into metabolic potential.</title>
        <authorList>
            <person name="Besrour N."/>
            <person name="Najjari A."/>
            <person name="Fhoula I."/>
            <person name="Jaballah S."/>
            <person name="Klibi N."/>
            <person name="Ouzari H.I."/>
        </authorList>
    </citation>
    <scope>NUCLEOTIDE SEQUENCE [LARGE SCALE GENOMIC DNA]</scope>
    <source>
        <strain evidence="3 4">AVN1</strain>
    </source>
</reference>
<evidence type="ECO:0000256" key="1">
    <source>
        <dbReference type="ARBA" id="ARBA00008023"/>
    </source>
</evidence>
<dbReference type="Gene3D" id="3.90.950.10">
    <property type="match status" value="1"/>
</dbReference>
<name>A0A6L7AAV8_LEULA</name>